<dbReference type="PANTHER" id="PTHR32305">
    <property type="match status" value="1"/>
</dbReference>
<dbReference type="RefSeq" id="WP_394832928.1">
    <property type="nucleotide sequence ID" value="NZ_CP089929.1"/>
</dbReference>
<evidence type="ECO:0000313" key="4">
    <source>
        <dbReference type="EMBL" id="WXB03298.1"/>
    </source>
</evidence>
<dbReference type="InterPro" id="IPR006530">
    <property type="entry name" value="YD"/>
</dbReference>
<dbReference type="Proteomes" id="UP001374803">
    <property type="component" value="Chromosome"/>
</dbReference>
<name>A0ABZ2KZY2_9BACT</name>
<evidence type="ECO:0000259" key="3">
    <source>
        <dbReference type="Pfam" id="PF20148"/>
    </source>
</evidence>
<dbReference type="Gene3D" id="2.180.10.10">
    <property type="entry name" value="RHS repeat-associated core"/>
    <property type="match status" value="3"/>
</dbReference>
<dbReference type="CDD" id="cd14740">
    <property type="entry name" value="PAAR_4"/>
    <property type="match status" value="1"/>
</dbReference>
<dbReference type="InterPro" id="IPR045351">
    <property type="entry name" value="DUF6531"/>
</dbReference>
<sequence length="1389" mass="156092">MFAGKQTDLVVGLDIHMEMVPAPPAPPPAGIPTPFPMPFIGMIEFSPGGLLLGMGMGLGMAAIFGGPIQGPVVINGIFQAAKTGDDATNKMTMPHVVIPPGFMWTPLPKPLKLKIRPPPPGPDPPAAPPGDAVLITGSKTVYFEGSNACRLPDLAMSCSDPVRLPSSVLLAIPKGLPVLAMGPPALDLAAAAKSFFLRNKWTAGLLQQVASLFPTQRLRNLASKAACWLTGHPVDIATGRLLTSAEDFVLRGPIPIQFERNYSSAWSERASPLGYGWSHTLHEAIWLERGKVVYKMGDGREVEFQCRHLPGRYLPDGGEIFNPLERLTLRRHAEGYYEVRTVDGLVREFSVLPGNTRVSFLTKIRDGIGHFVNLAYDRDCLLETVTTSEGRWIRLEHRDGLLRRIAVPIAERDDGWYNQVSFEYSADGDLVKAFDSQSNARVYRYENHLLIQETDRDGVTFWFEYDGRDAHANCVRTWGNDGKGQDRLFFRELNYDKKNMVTLVEDSLGHVTAYKMNVLNGVEEVIDPHGAATKFEYNEFLWKTAQIDALGNTTRYEYDARGNEISRVLPNGAQLRVEYDHLDQPVRTMDPLGVEWRWQYDRWGRLLGRWNNLGEGFAREYEGRVLRSVVRADGGRYLFDYDASENLSRITFPDGTTHEFCYDRQGNVIKTRDAAGRVRRRFYDWESRLFRIEETGGLWRQVSYSPEGDVLEYRDNMSQSIFGYSGYHWLAWGSESGERTEYGYSSEGQLISVINEAGEAHSLIRDPCGRVIEEKGFDGRTRTFLRDPMGRVSAKFRPDGQMETFAYDVMGNVVSVKYPDGEEALFSYDDIGNMLRATNSIGTVTLERDARGRCIKESFDDDWVASRYDLLGQRLEVASSRGMREKMTHMPMGSVQSIGIFERDPQGVAKATWGITFERDALGRETKRAMSGGVVARRDYDERGLPVLREIARGAELRARTEYAWEGDDRLRRRVDHGVGVTDYAHDGRGRLSAARYPDGTIQYRAPTPSGDLHKDPDRKDRQYLPGGVLHTADGAQFYYDQNGNLTVRREADGDEWNYTWDGANRLIAVKTPAGVDVHFAYDALGRRIKKTVRAESHESTTEWRWDGNVPIHEWKQARDGVEGMTTWIFEPQTFTPVAKVERARGEQTKKFGIISDYLGTPEEMIDEAGQIAWQAQLDIYGLSRAIEEERGRCPWRRGGQYEDTETGLYYNRFRYYDPSRGDYISQDPIGLAGGLRAYGYPIDPLVWLDPFGLVAIGDVGPYEPMAKAAKGTGLDAHHVGQQVLMKEFIPGYDPATAPSILVPVRGHRTRAPDVGIVKRTTRKNPGVSSARELLDRDIAELRRVYPEIPEAKIQELIEMNERMYPAHMKPPPNSEEKPQGSGCATGGS</sequence>
<feature type="region of interest" description="Disordered" evidence="1">
    <location>
        <begin position="1366"/>
        <end position="1389"/>
    </location>
</feature>
<evidence type="ECO:0000313" key="5">
    <source>
        <dbReference type="Proteomes" id="UP001374803"/>
    </source>
</evidence>
<dbReference type="Pfam" id="PF05593">
    <property type="entry name" value="RHS_repeat"/>
    <property type="match status" value="3"/>
</dbReference>
<dbReference type="NCBIfam" id="TIGR03696">
    <property type="entry name" value="Rhs_assc_core"/>
    <property type="match status" value="1"/>
</dbReference>
<evidence type="ECO:0000256" key="1">
    <source>
        <dbReference type="SAM" id="MobiDB-lite"/>
    </source>
</evidence>
<dbReference type="InterPro" id="IPR050708">
    <property type="entry name" value="T6SS_VgrG/RHS"/>
</dbReference>
<dbReference type="EMBL" id="CP089983">
    <property type="protein sequence ID" value="WXB03298.1"/>
    <property type="molecule type" value="Genomic_DNA"/>
</dbReference>
<dbReference type="InterPro" id="IPR001826">
    <property type="entry name" value="RHS"/>
</dbReference>
<keyword evidence="5" id="KW-1185">Reference proteome</keyword>
<organism evidence="4 5">
    <name type="scientific">Pendulispora rubella</name>
    <dbReference type="NCBI Taxonomy" id="2741070"/>
    <lineage>
        <taxon>Bacteria</taxon>
        <taxon>Pseudomonadati</taxon>
        <taxon>Myxococcota</taxon>
        <taxon>Myxococcia</taxon>
        <taxon>Myxococcales</taxon>
        <taxon>Sorangiineae</taxon>
        <taxon>Pendulisporaceae</taxon>
        <taxon>Pendulispora</taxon>
    </lineage>
</organism>
<dbReference type="Pfam" id="PF20148">
    <property type="entry name" value="DUF6531"/>
    <property type="match status" value="1"/>
</dbReference>
<reference evidence="4" key="1">
    <citation type="submission" date="2021-12" db="EMBL/GenBank/DDBJ databases">
        <title>Discovery of the Pendulisporaceae a myxobacterial family with distinct sporulation behavior and unique specialized metabolism.</title>
        <authorList>
            <person name="Garcia R."/>
            <person name="Popoff A."/>
            <person name="Bader C.D."/>
            <person name="Loehr J."/>
            <person name="Walesch S."/>
            <person name="Walt C."/>
            <person name="Boldt J."/>
            <person name="Bunk B."/>
            <person name="Haeckl F.J.F.P.J."/>
            <person name="Gunesch A.P."/>
            <person name="Birkelbach J."/>
            <person name="Nuebel U."/>
            <person name="Pietschmann T."/>
            <person name="Bach T."/>
            <person name="Mueller R."/>
        </authorList>
    </citation>
    <scope>NUCLEOTIDE SEQUENCE</scope>
    <source>
        <strain evidence="4">MSr11367</strain>
    </source>
</reference>
<dbReference type="NCBIfam" id="TIGR01643">
    <property type="entry name" value="YD_repeat_2x"/>
    <property type="match status" value="4"/>
</dbReference>
<feature type="compositionally biased region" description="Basic and acidic residues" evidence="1">
    <location>
        <begin position="1012"/>
        <end position="1022"/>
    </location>
</feature>
<dbReference type="Pfam" id="PF03527">
    <property type="entry name" value="RHS"/>
    <property type="match status" value="1"/>
</dbReference>
<feature type="domain" description="DUF6531" evidence="3">
    <location>
        <begin position="231"/>
        <end position="304"/>
    </location>
</feature>
<feature type="region of interest" description="Disordered" evidence="1">
    <location>
        <begin position="1001"/>
        <end position="1022"/>
    </location>
</feature>
<evidence type="ECO:0000259" key="2">
    <source>
        <dbReference type="Pfam" id="PF03527"/>
    </source>
</evidence>
<feature type="domain" description="RHS protein conserved region" evidence="2">
    <location>
        <begin position="1157"/>
        <end position="1182"/>
    </location>
</feature>
<dbReference type="PANTHER" id="PTHR32305:SF15">
    <property type="entry name" value="PROTEIN RHSA-RELATED"/>
    <property type="match status" value="1"/>
</dbReference>
<accession>A0ABZ2KZY2</accession>
<proteinExistence type="predicted"/>
<gene>
    <name evidence="4" type="ORF">LVJ94_41150</name>
</gene>
<dbReference type="InterPro" id="IPR031325">
    <property type="entry name" value="RHS_repeat"/>
</dbReference>
<protein>
    <submittedName>
        <fullName evidence="4">DUF6531 domain-containing protein</fullName>
    </submittedName>
</protein>
<dbReference type="InterPro" id="IPR022385">
    <property type="entry name" value="Rhs_assc_core"/>
</dbReference>